<keyword evidence="1" id="KW-0732">Signal</keyword>
<dbReference type="InParanoid" id="A0A0C3A6W8"/>
<name>A0A0C3A6W8_9AGAM</name>
<dbReference type="HOGENOM" id="CLU_3088619_0_0_1"/>
<dbReference type="Proteomes" id="UP000053989">
    <property type="component" value="Unassembled WGS sequence"/>
</dbReference>
<dbReference type="EMBL" id="KN822006">
    <property type="protein sequence ID" value="KIM69423.1"/>
    <property type="molecule type" value="Genomic_DNA"/>
</dbReference>
<proteinExistence type="predicted"/>
<reference evidence="2 3" key="1">
    <citation type="submission" date="2014-04" db="EMBL/GenBank/DDBJ databases">
        <authorList>
            <consortium name="DOE Joint Genome Institute"/>
            <person name="Kuo A."/>
            <person name="Kohler A."/>
            <person name="Nagy L.G."/>
            <person name="Floudas D."/>
            <person name="Copeland A."/>
            <person name="Barry K.W."/>
            <person name="Cichocki N."/>
            <person name="Veneault-Fourrey C."/>
            <person name="LaButti K."/>
            <person name="Lindquist E.A."/>
            <person name="Lipzen A."/>
            <person name="Lundell T."/>
            <person name="Morin E."/>
            <person name="Murat C."/>
            <person name="Sun H."/>
            <person name="Tunlid A."/>
            <person name="Henrissat B."/>
            <person name="Grigoriev I.V."/>
            <person name="Hibbett D.S."/>
            <person name="Martin F."/>
            <person name="Nordberg H.P."/>
            <person name="Cantor M.N."/>
            <person name="Hua S.X."/>
        </authorList>
    </citation>
    <scope>NUCLEOTIDE SEQUENCE [LARGE SCALE GENOMIC DNA]</scope>
    <source>
        <strain evidence="2 3">Foug A</strain>
    </source>
</reference>
<dbReference type="AlphaFoldDB" id="A0A0C3A6W8"/>
<gene>
    <name evidence="2" type="ORF">SCLCIDRAFT_1207830</name>
</gene>
<evidence type="ECO:0000313" key="3">
    <source>
        <dbReference type="Proteomes" id="UP000053989"/>
    </source>
</evidence>
<accession>A0A0C3A6W8</accession>
<organism evidence="2 3">
    <name type="scientific">Scleroderma citrinum Foug A</name>
    <dbReference type="NCBI Taxonomy" id="1036808"/>
    <lineage>
        <taxon>Eukaryota</taxon>
        <taxon>Fungi</taxon>
        <taxon>Dikarya</taxon>
        <taxon>Basidiomycota</taxon>
        <taxon>Agaricomycotina</taxon>
        <taxon>Agaricomycetes</taxon>
        <taxon>Agaricomycetidae</taxon>
        <taxon>Boletales</taxon>
        <taxon>Sclerodermatineae</taxon>
        <taxon>Sclerodermataceae</taxon>
        <taxon>Scleroderma</taxon>
    </lineage>
</organism>
<keyword evidence="3" id="KW-1185">Reference proteome</keyword>
<reference evidence="3" key="2">
    <citation type="submission" date="2015-01" db="EMBL/GenBank/DDBJ databases">
        <title>Evolutionary Origins and Diversification of the Mycorrhizal Mutualists.</title>
        <authorList>
            <consortium name="DOE Joint Genome Institute"/>
            <consortium name="Mycorrhizal Genomics Consortium"/>
            <person name="Kohler A."/>
            <person name="Kuo A."/>
            <person name="Nagy L.G."/>
            <person name="Floudas D."/>
            <person name="Copeland A."/>
            <person name="Barry K.W."/>
            <person name="Cichocki N."/>
            <person name="Veneault-Fourrey C."/>
            <person name="LaButti K."/>
            <person name="Lindquist E.A."/>
            <person name="Lipzen A."/>
            <person name="Lundell T."/>
            <person name="Morin E."/>
            <person name="Murat C."/>
            <person name="Riley R."/>
            <person name="Ohm R."/>
            <person name="Sun H."/>
            <person name="Tunlid A."/>
            <person name="Henrissat B."/>
            <person name="Grigoriev I.V."/>
            <person name="Hibbett D.S."/>
            <person name="Martin F."/>
        </authorList>
    </citation>
    <scope>NUCLEOTIDE SEQUENCE [LARGE SCALE GENOMIC DNA]</scope>
    <source>
        <strain evidence="3">Foug A</strain>
    </source>
</reference>
<feature type="signal peptide" evidence="1">
    <location>
        <begin position="1"/>
        <end position="22"/>
    </location>
</feature>
<feature type="chain" id="PRO_5002160775" evidence="1">
    <location>
        <begin position="23"/>
        <end position="52"/>
    </location>
</feature>
<protein>
    <submittedName>
        <fullName evidence="2">Uncharacterized protein</fullName>
    </submittedName>
</protein>
<sequence>MAYTISTLPVLVVLLSLLCLIARNRQLSGHCLQCNLLTNINQEDRLLTYFSH</sequence>
<evidence type="ECO:0000256" key="1">
    <source>
        <dbReference type="SAM" id="SignalP"/>
    </source>
</evidence>
<evidence type="ECO:0000313" key="2">
    <source>
        <dbReference type="EMBL" id="KIM69423.1"/>
    </source>
</evidence>